<comment type="caution">
    <text evidence="4">The sequence shown here is derived from an EMBL/GenBank/DDBJ whole genome shotgun (WGS) entry which is preliminary data.</text>
</comment>
<feature type="region of interest" description="Disordered" evidence="1">
    <location>
        <begin position="254"/>
        <end position="289"/>
    </location>
</feature>
<name>A0ABU2FBM2_9EURY</name>
<feature type="compositionally biased region" description="Low complexity" evidence="1">
    <location>
        <begin position="266"/>
        <end position="285"/>
    </location>
</feature>
<dbReference type="Pfam" id="PF02080">
    <property type="entry name" value="TrkA_C"/>
    <property type="match status" value="1"/>
</dbReference>
<keyword evidence="2" id="KW-0472">Membrane</keyword>
<organism evidence="4 5">
    <name type="scientific">Haloarcula saliterrae</name>
    <dbReference type="NCBI Taxonomy" id="2950534"/>
    <lineage>
        <taxon>Archaea</taxon>
        <taxon>Methanobacteriati</taxon>
        <taxon>Methanobacteriota</taxon>
        <taxon>Stenosarchaea group</taxon>
        <taxon>Halobacteria</taxon>
        <taxon>Halobacteriales</taxon>
        <taxon>Haloarculaceae</taxon>
        <taxon>Haloarcula</taxon>
    </lineage>
</organism>
<keyword evidence="5" id="KW-1185">Reference proteome</keyword>
<evidence type="ECO:0000259" key="3">
    <source>
        <dbReference type="PROSITE" id="PS51202"/>
    </source>
</evidence>
<feature type="transmembrane region" description="Helical" evidence="2">
    <location>
        <begin position="12"/>
        <end position="33"/>
    </location>
</feature>
<evidence type="ECO:0000256" key="2">
    <source>
        <dbReference type="SAM" id="Phobius"/>
    </source>
</evidence>
<proteinExistence type="predicted"/>
<dbReference type="Pfam" id="PF26503">
    <property type="entry name" value="DUF8167_3rd"/>
    <property type="match status" value="1"/>
</dbReference>
<dbReference type="EMBL" id="JAMQON010000002">
    <property type="protein sequence ID" value="MDS0259662.1"/>
    <property type="molecule type" value="Genomic_DNA"/>
</dbReference>
<keyword evidence="2" id="KW-1133">Transmembrane helix</keyword>
<evidence type="ECO:0000256" key="1">
    <source>
        <dbReference type="SAM" id="MobiDB-lite"/>
    </source>
</evidence>
<reference evidence="4 5" key="1">
    <citation type="submission" date="2022-06" db="EMBL/GenBank/DDBJ databases">
        <title>Haloarcula sp. a new haloarchaeum isolate from saline soil.</title>
        <authorList>
            <person name="Strakova D."/>
            <person name="Galisteo C."/>
            <person name="Sanchez-Porro C."/>
            <person name="Ventosa A."/>
        </authorList>
    </citation>
    <scope>NUCLEOTIDE SEQUENCE [LARGE SCALE GENOMIC DNA]</scope>
    <source>
        <strain evidence="4 5">S1CR25-12</strain>
    </source>
</reference>
<feature type="transmembrane region" description="Helical" evidence="2">
    <location>
        <begin position="39"/>
        <end position="64"/>
    </location>
</feature>
<dbReference type="SUPFAM" id="SSF116726">
    <property type="entry name" value="TrkA C-terminal domain-like"/>
    <property type="match status" value="1"/>
</dbReference>
<dbReference type="RefSeq" id="WP_310919282.1">
    <property type="nucleotide sequence ID" value="NZ_JAMQON010000002.1"/>
</dbReference>
<dbReference type="Gene3D" id="3.30.70.1450">
    <property type="entry name" value="Regulator of K+ conductance, C-terminal domain"/>
    <property type="match status" value="1"/>
</dbReference>
<keyword evidence="2" id="KW-0812">Transmembrane</keyword>
<dbReference type="PROSITE" id="PS51202">
    <property type="entry name" value="RCK_C"/>
    <property type="match status" value="1"/>
</dbReference>
<dbReference type="InterPro" id="IPR006037">
    <property type="entry name" value="RCK_C"/>
</dbReference>
<evidence type="ECO:0000313" key="4">
    <source>
        <dbReference type="EMBL" id="MDS0259662.1"/>
    </source>
</evidence>
<accession>A0ABU2FBM2</accession>
<gene>
    <name evidence="4" type="ORF">NDI56_09685</name>
</gene>
<feature type="transmembrane region" description="Helical" evidence="2">
    <location>
        <begin position="76"/>
        <end position="93"/>
    </location>
</feature>
<feature type="domain" description="RCK C-terminal" evidence="3">
    <location>
        <begin position="322"/>
        <end position="406"/>
    </location>
</feature>
<dbReference type="Proteomes" id="UP001259659">
    <property type="component" value="Unassembled WGS sequence"/>
</dbReference>
<dbReference type="InterPro" id="IPR058604">
    <property type="entry name" value="DUF8167_3rd"/>
</dbReference>
<sequence>MASLPVEILLGIYLGLLVGVIPALASWALGFAFKYFTGVTLPGFGVAVLAIALAGVSGGLLALADRSITTAPNAERVITAIILVGMVSLYAHSKGDQMGATFPKRLSLQGLRDKRLSADVVELVGGRDEVRIRVVGDVADMEGYPPLPESLRAEIRGGEWTFPVDLRIGELEARMEERLKTEFDLGDVAVSIDEQGRATVVAAPPFSGLSKRVGDGRHAVSVEALLPTGLARNDEVTVLTPDAEVRATVVSATTKRTEKPVETPEEPTVVDADAPPAPVRAPTTDGGEGRLTVAANRADVQALLRSESAKVVVEPRGTRREYELISLLRRAGNRFRKLSIAGEGALDGVSLREARVRDTYGVAVLAVRKQGGWRLAPQGDTELAAGEAVYAVGTTDALDAFAEAVA</sequence>
<dbReference type="Pfam" id="PF26502">
    <property type="entry name" value="DUF8167_2nd"/>
    <property type="match status" value="1"/>
</dbReference>
<dbReference type="InterPro" id="IPR036721">
    <property type="entry name" value="RCK_C_sf"/>
</dbReference>
<evidence type="ECO:0000313" key="5">
    <source>
        <dbReference type="Proteomes" id="UP001259659"/>
    </source>
</evidence>
<dbReference type="Pfam" id="PF26501">
    <property type="entry name" value="DUF8167"/>
    <property type="match status" value="1"/>
</dbReference>
<dbReference type="InterPro" id="IPR058480">
    <property type="entry name" value="DUF8167_N"/>
</dbReference>
<protein>
    <submittedName>
        <fullName evidence="4">TrkA C-terminal domain-containing protein</fullName>
    </submittedName>
</protein>
<dbReference type="InterPro" id="IPR058603">
    <property type="entry name" value="DUF8167_2nd"/>
</dbReference>